<dbReference type="STRING" id="445932.Emin_0957"/>
<evidence type="ECO:0000313" key="2">
    <source>
        <dbReference type="Proteomes" id="UP000001029"/>
    </source>
</evidence>
<reference evidence="1 2" key="1">
    <citation type="journal article" date="2009" name="Appl. Environ. Microbiol.">
        <title>Genomic analysis of 'Elusimicrobium minutum,' the first cultivated representative of the phylum 'Elusimicrobia' (formerly termite group 1).</title>
        <authorList>
            <person name="Herlemann D.P.R."/>
            <person name="Geissinger O."/>
            <person name="Ikeda-Ohtsubo W."/>
            <person name="Kunin V."/>
            <person name="Sun H."/>
            <person name="Lapidus A."/>
            <person name="Hugenholtz P."/>
            <person name="Brune A."/>
        </authorList>
    </citation>
    <scope>NUCLEOTIDE SEQUENCE [LARGE SCALE GENOMIC DNA]</scope>
    <source>
        <strain evidence="1 2">Pei191</strain>
    </source>
</reference>
<dbReference type="EMBL" id="CP001055">
    <property type="protein sequence ID" value="ACC98510.1"/>
    <property type="molecule type" value="Genomic_DNA"/>
</dbReference>
<dbReference type="AlphaFoldDB" id="B2KDB4"/>
<dbReference type="Proteomes" id="UP000001029">
    <property type="component" value="Chromosome"/>
</dbReference>
<dbReference type="Pfam" id="PF03237">
    <property type="entry name" value="Terminase_6N"/>
    <property type="match status" value="1"/>
</dbReference>
<accession>B2KDB4</accession>
<dbReference type="OrthoDB" id="9771580at2"/>
<dbReference type="KEGG" id="emi:Emin_0957"/>
<sequence>MKKNLQKEVQSDFYTFYRYVAKGHTGWWLRELCDFLQYEVYFRFLKKELPISTIEAPVQHGKSRVLRHFLCWLIGLHPELRFNFYTAAEDLRDETKIDVDIILESPEYMAIFGQRKSSTLKDTSETFQIYNPEGPNGKVNFRLMGAGNIGHPSHISLIDDPYRNKEDALSKTMRDKIASRFRADIITRRQERSMVVVLHSRWHESDLIGWITKNISKDELISFSYPAIMPNGEALFPELRSLAFLNKQRGILTPGEFASLYQQSPIVEGGNKFKAEMFEFVDELPETFDYTFSTSDTSYKKGQENDYTVCANWGVYKDDLYLTSIFRERIEAKEADGRLRPIIKQHSVWGYRKAWIEPKGHGIFLNQTFSDDKELMMPDEAELKEFFKDRSVDKVERANNATASLSNRKVKIYSRIHCKDEILIEALSFPNGDHDDFVDTLIDAIKILVSSSSGRAVATAIPIRRNREE</sequence>
<evidence type="ECO:0000313" key="1">
    <source>
        <dbReference type="EMBL" id="ACC98510.1"/>
    </source>
</evidence>
<name>B2KDB4_ELUMP</name>
<keyword evidence="2" id="KW-1185">Reference proteome</keyword>
<proteinExistence type="predicted"/>
<protein>
    <submittedName>
        <fullName evidence="1">Phage uncharacterized protein (Putative large terminase), C-terminal domain</fullName>
    </submittedName>
</protein>
<gene>
    <name evidence="1" type="ordered locus">Emin_0957</name>
</gene>
<organism evidence="1 2">
    <name type="scientific">Elusimicrobium minutum (strain Pei191)</name>
    <dbReference type="NCBI Taxonomy" id="445932"/>
    <lineage>
        <taxon>Bacteria</taxon>
        <taxon>Pseudomonadati</taxon>
        <taxon>Elusimicrobiota</taxon>
        <taxon>Elusimicrobia</taxon>
        <taxon>Elusimicrobiales</taxon>
        <taxon>Elusimicrobiaceae</taxon>
        <taxon>Elusimicrobium</taxon>
    </lineage>
</organism>
<dbReference type="HOGENOM" id="CLU_028165_1_0_0"/>
<dbReference type="RefSeq" id="WP_012415125.1">
    <property type="nucleotide sequence ID" value="NC_010644.1"/>
</dbReference>